<dbReference type="InterPro" id="IPR012902">
    <property type="entry name" value="N_methyl_site"/>
</dbReference>
<protein>
    <submittedName>
        <fullName evidence="4">Prepilin</fullName>
    </submittedName>
</protein>
<keyword evidence="3" id="KW-0812">Transmembrane</keyword>
<organism evidence="4 5">
    <name type="scientific">Thermus scotoductus</name>
    <dbReference type="NCBI Taxonomy" id="37636"/>
    <lineage>
        <taxon>Bacteria</taxon>
        <taxon>Thermotogati</taxon>
        <taxon>Deinococcota</taxon>
        <taxon>Deinococci</taxon>
        <taxon>Thermales</taxon>
        <taxon>Thermaceae</taxon>
        <taxon>Thermus</taxon>
    </lineage>
</organism>
<dbReference type="AlphaFoldDB" id="A0A430QZS7"/>
<name>A0A430QZS7_THESC</name>
<accession>A0A430QZS7</accession>
<dbReference type="Proteomes" id="UP000286910">
    <property type="component" value="Unassembled WGS sequence"/>
</dbReference>
<sequence length="126" mass="13465">MRAQGLTLLEVILAIGVLAIVLLAFTGLQITSLRASAQGRITQAMVREAQNFLETLRANPTSIPGRCTQTLSLGGTSASCQYIPCSLNGTSLNCTTGVSNPRAYRITLEVPANRPRMTLETVVYVP</sequence>
<evidence type="ECO:0000256" key="3">
    <source>
        <dbReference type="SAM" id="Phobius"/>
    </source>
</evidence>
<comment type="subcellular location">
    <subcellularLocation>
        <location evidence="1">Cell outer membrane</location>
    </subcellularLocation>
</comment>
<keyword evidence="3" id="KW-1133">Transmembrane helix</keyword>
<evidence type="ECO:0000256" key="1">
    <source>
        <dbReference type="ARBA" id="ARBA00004442"/>
    </source>
</evidence>
<feature type="transmembrane region" description="Helical" evidence="3">
    <location>
        <begin position="6"/>
        <end position="28"/>
    </location>
</feature>
<proteinExistence type="predicted"/>
<comment type="caution">
    <text evidence="4">The sequence shown here is derived from an EMBL/GenBank/DDBJ whole genome shotgun (WGS) entry which is preliminary data.</text>
</comment>
<dbReference type="RefSeq" id="WP_028493097.1">
    <property type="nucleotide sequence ID" value="NZ_PELN01000364.1"/>
</dbReference>
<dbReference type="GO" id="GO:0009279">
    <property type="term" value="C:cell outer membrane"/>
    <property type="evidence" value="ECO:0007669"/>
    <property type="project" value="UniProtKB-SubCell"/>
</dbReference>
<gene>
    <name evidence="4" type="ORF">CSW45_13280</name>
</gene>
<evidence type="ECO:0000313" key="5">
    <source>
        <dbReference type="Proteomes" id="UP000286910"/>
    </source>
</evidence>
<keyword evidence="2" id="KW-0998">Cell outer membrane</keyword>
<evidence type="ECO:0000313" key="4">
    <source>
        <dbReference type="EMBL" id="RTH00557.1"/>
    </source>
</evidence>
<keyword evidence="3" id="KW-0472">Membrane</keyword>
<dbReference type="PROSITE" id="PS00409">
    <property type="entry name" value="PROKAR_NTER_METHYL"/>
    <property type="match status" value="1"/>
</dbReference>
<dbReference type="EMBL" id="PELR01000390">
    <property type="protein sequence ID" value="RTH00557.1"/>
    <property type="molecule type" value="Genomic_DNA"/>
</dbReference>
<reference evidence="4 5" key="1">
    <citation type="journal article" date="2019" name="Extremophiles">
        <title>Biogeography of thermophiles and predominance of Thermus scotoductus in domestic water heaters.</title>
        <authorList>
            <person name="Wilpiszeski R.L."/>
            <person name="Zhang Z."/>
            <person name="House C.H."/>
        </authorList>
    </citation>
    <scope>NUCLEOTIDE SEQUENCE [LARGE SCALE GENOMIC DNA]</scope>
    <source>
        <strain evidence="4 5">32_S32</strain>
    </source>
</reference>
<evidence type="ECO:0000256" key="2">
    <source>
        <dbReference type="ARBA" id="ARBA00023237"/>
    </source>
</evidence>